<dbReference type="GO" id="GO:0008168">
    <property type="term" value="F:methyltransferase activity"/>
    <property type="evidence" value="ECO:0007669"/>
    <property type="project" value="UniProtKB-KW"/>
</dbReference>
<name>A0A1M7TAD7_9RHOB</name>
<keyword evidence="2" id="KW-0808">Transferase</keyword>
<dbReference type="STRING" id="1189325.SAMN04488119_105145"/>
<sequence>MSALAAKAPGTPLRRDQAEIAQVLDLRARRALEHFARLAQDGPVLSCPICGYRGRFSPVRHKPSVWCPSCDSRPRHRLMRLWLETDPPQARGRVLHFAAEPCLAPTLRARAARYAQADINGLYELTLDIEAIDQPDQSWDLVIANHVLEHVDDRKAMAELFRILAPGGIAALTVPLVAGWERTLELPPDASADERALRAGDPTHLRLYGRDFAARLRAAGFEVSTFTATEPAVGDHALHRGESVFLARRPGPDDVSPGQAPDPKGAKHG</sequence>
<keyword evidence="2" id="KW-0489">Methyltransferase</keyword>
<dbReference type="SUPFAM" id="SSF53335">
    <property type="entry name" value="S-adenosyl-L-methionine-dependent methyltransferases"/>
    <property type="match status" value="1"/>
</dbReference>
<dbReference type="AlphaFoldDB" id="A0A1M7TAD7"/>
<evidence type="ECO:0000313" key="2">
    <source>
        <dbReference type="EMBL" id="SHN67671.1"/>
    </source>
</evidence>
<dbReference type="OrthoDB" id="9787738at2"/>
<dbReference type="Pfam" id="PF13489">
    <property type="entry name" value="Methyltransf_23"/>
    <property type="match status" value="1"/>
</dbReference>
<feature type="region of interest" description="Disordered" evidence="1">
    <location>
        <begin position="247"/>
        <end position="269"/>
    </location>
</feature>
<proteinExistence type="predicted"/>
<reference evidence="2 3" key="1">
    <citation type="submission" date="2016-12" db="EMBL/GenBank/DDBJ databases">
        <authorList>
            <person name="Song W.-J."/>
            <person name="Kurnit D.M."/>
        </authorList>
    </citation>
    <scope>NUCLEOTIDE SEQUENCE [LARGE SCALE GENOMIC DNA]</scope>
    <source>
        <strain evidence="2 3">CGMCC 1.10808</strain>
    </source>
</reference>
<gene>
    <name evidence="2" type="ORF">SAMN05216200_105144</name>
</gene>
<dbReference type="Gene3D" id="3.40.50.150">
    <property type="entry name" value="Vaccinia Virus protein VP39"/>
    <property type="match status" value="1"/>
</dbReference>
<keyword evidence="3" id="KW-1185">Reference proteome</keyword>
<evidence type="ECO:0000313" key="3">
    <source>
        <dbReference type="Proteomes" id="UP000184066"/>
    </source>
</evidence>
<accession>A0A1M7TAD7</accession>
<dbReference type="EMBL" id="FRDL01000005">
    <property type="protein sequence ID" value="SHN67671.1"/>
    <property type="molecule type" value="Genomic_DNA"/>
</dbReference>
<evidence type="ECO:0000256" key="1">
    <source>
        <dbReference type="SAM" id="MobiDB-lite"/>
    </source>
</evidence>
<protein>
    <submittedName>
        <fullName evidence="2">Methyltransferase domain-containing protein</fullName>
    </submittedName>
</protein>
<organism evidence="2 3">
    <name type="scientific">Oceanicella actignis</name>
    <dbReference type="NCBI Taxonomy" id="1189325"/>
    <lineage>
        <taxon>Bacteria</taxon>
        <taxon>Pseudomonadati</taxon>
        <taxon>Pseudomonadota</taxon>
        <taxon>Alphaproteobacteria</taxon>
        <taxon>Rhodobacterales</taxon>
        <taxon>Paracoccaceae</taxon>
        <taxon>Oceanicella</taxon>
    </lineage>
</organism>
<dbReference type="InterPro" id="IPR029063">
    <property type="entry name" value="SAM-dependent_MTases_sf"/>
</dbReference>
<dbReference type="CDD" id="cd02440">
    <property type="entry name" value="AdoMet_MTases"/>
    <property type="match status" value="1"/>
</dbReference>
<dbReference type="RefSeq" id="WP_072747339.1">
    <property type="nucleotide sequence ID" value="NZ_FOHL01000005.1"/>
</dbReference>
<dbReference type="GO" id="GO:0032259">
    <property type="term" value="P:methylation"/>
    <property type="evidence" value="ECO:0007669"/>
    <property type="project" value="UniProtKB-KW"/>
</dbReference>
<dbReference type="Proteomes" id="UP000184066">
    <property type="component" value="Unassembled WGS sequence"/>
</dbReference>